<dbReference type="GO" id="GO:0000166">
    <property type="term" value="F:nucleotide binding"/>
    <property type="evidence" value="ECO:0007669"/>
    <property type="project" value="UniProtKB-KW"/>
</dbReference>
<evidence type="ECO:0000256" key="5">
    <source>
        <dbReference type="ARBA" id="ARBA00045658"/>
    </source>
</evidence>
<dbReference type="Pfam" id="PF02492">
    <property type="entry name" value="cobW"/>
    <property type="match status" value="1"/>
</dbReference>
<keyword evidence="1" id="KW-0547">Nucleotide-binding</keyword>
<reference evidence="9" key="1">
    <citation type="journal article" date="2002" name="J. Mol. Biol.">
        <title>Classification and evolution of P-loop GTPases and related ATPases.</title>
        <authorList>
            <person name="Leipe D.D."/>
            <person name="Wolf Y.I."/>
            <person name="Koonin E.V."/>
            <person name="Aravind L."/>
        </authorList>
    </citation>
    <scope>NUCLEOTIDE SEQUENCE</scope>
</reference>
<feature type="domain" description="CobW C-terminal" evidence="7">
    <location>
        <begin position="232"/>
        <end position="325"/>
    </location>
</feature>
<dbReference type="InterPro" id="IPR027417">
    <property type="entry name" value="P-loop_NTPase"/>
</dbReference>
<evidence type="ECO:0000256" key="1">
    <source>
        <dbReference type="ARBA" id="ARBA00022741"/>
    </source>
</evidence>
<proteinExistence type="inferred from homology"/>
<name>A0A9U5FZ78_9BURK</name>
<dbReference type="GO" id="GO:0016787">
    <property type="term" value="F:hydrolase activity"/>
    <property type="evidence" value="ECO:0007669"/>
    <property type="project" value="UniProtKB-KW"/>
</dbReference>
<dbReference type="SMART" id="SM00833">
    <property type="entry name" value="CobW_C"/>
    <property type="match status" value="1"/>
</dbReference>
<keyword evidence="2" id="KW-0378">Hydrolase</keyword>
<reference evidence="9" key="2">
    <citation type="journal article" date="2021" name="Metallomics">
        <title>COG0523 proteins: a functionally diverse family of transition metal-regulated G3E P-loop GTP hydrolases from bacteria to man.</title>
        <authorList>
            <person name="Edmonds K.A."/>
            <person name="Jordan M.R."/>
            <person name="Giedroc D.P."/>
        </authorList>
    </citation>
    <scope>NUCLEOTIDE SEQUENCE</scope>
</reference>
<evidence type="ECO:0000313" key="9">
    <source>
        <dbReference type="RefSeq" id="WP_034412103.1"/>
    </source>
</evidence>
<accession>A0A9U5FZ78</accession>
<dbReference type="SUPFAM" id="SSF52540">
    <property type="entry name" value="P-loop containing nucleoside triphosphate hydrolases"/>
    <property type="match status" value="1"/>
</dbReference>
<evidence type="ECO:0000256" key="3">
    <source>
        <dbReference type="ARBA" id="ARBA00023186"/>
    </source>
</evidence>
<dbReference type="AlphaFoldDB" id="A0A9U5FZ78"/>
<comment type="catalytic activity">
    <reaction evidence="6">
        <text>GTP + H2O = GDP + phosphate + H(+)</text>
        <dbReference type="Rhea" id="RHEA:19669"/>
        <dbReference type="ChEBI" id="CHEBI:15377"/>
        <dbReference type="ChEBI" id="CHEBI:15378"/>
        <dbReference type="ChEBI" id="CHEBI:37565"/>
        <dbReference type="ChEBI" id="CHEBI:43474"/>
        <dbReference type="ChEBI" id="CHEBI:58189"/>
    </reaction>
    <physiologicalReaction direction="left-to-right" evidence="6">
        <dbReference type="Rhea" id="RHEA:19670"/>
    </physiologicalReaction>
</comment>
<dbReference type="Proteomes" id="UP000675920">
    <property type="component" value="Unplaced"/>
</dbReference>
<dbReference type="InterPro" id="IPR011629">
    <property type="entry name" value="CobW-like_C"/>
</dbReference>
<dbReference type="Gene3D" id="3.40.50.300">
    <property type="entry name" value="P-loop containing nucleotide triphosphate hydrolases"/>
    <property type="match status" value="1"/>
</dbReference>
<organism evidence="8 9">
    <name type="scientific">Derxia gummosa DSM 723</name>
    <dbReference type="NCBI Taxonomy" id="1121388"/>
    <lineage>
        <taxon>Bacteria</taxon>
        <taxon>Pseudomonadati</taxon>
        <taxon>Pseudomonadota</taxon>
        <taxon>Betaproteobacteria</taxon>
        <taxon>Burkholderiales</taxon>
        <taxon>Alcaligenaceae</taxon>
        <taxon>Derxia</taxon>
    </lineage>
</organism>
<dbReference type="Gene3D" id="3.30.1220.10">
    <property type="entry name" value="CobW-like, C-terminal domain"/>
    <property type="match status" value="1"/>
</dbReference>
<dbReference type="PANTHER" id="PTHR13748">
    <property type="entry name" value="COBW-RELATED"/>
    <property type="match status" value="1"/>
</dbReference>
<keyword evidence="8" id="KW-1185">Reference proteome</keyword>
<evidence type="ECO:0000256" key="6">
    <source>
        <dbReference type="ARBA" id="ARBA00049117"/>
    </source>
</evidence>
<keyword evidence="3" id="KW-0143">Chaperone</keyword>
<comment type="similarity">
    <text evidence="4">Belongs to the SIMIBI class G3E GTPase family. ZNG1 subfamily.</text>
</comment>
<dbReference type="InterPro" id="IPR051316">
    <property type="entry name" value="Zinc-reg_GTPase_activator"/>
</dbReference>
<protein>
    <submittedName>
        <fullName evidence="9">CobW family GTP-binding protein</fullName>
    </submittedName>
</protein>
<dbReference type="PANTHER" id="PTHR13748:SF62">
    <property type="entry name" value="COBW DOMAIN-CONTAINING PROTEIN"/>
    <property type="match status" value="1"/>
</dbReference>
<dbReference type="SUPFAM" id="SSF90002">
    <property type="entry name" value="Hypothetical protein YjiA, C-terminal domain"/>
    <property type="match status" value="1"/>
</dbReference>
<evidence type="ECO:0000256" key="2">
    <source>
        <dbReference type="ARBA" id="ARBA00022801"/>
    </source>
</evidence>
<evidence type="ECO:0000259" key="7">
    <source>
        <dbReference type="SMART" id="SM00833"/>
    </source>
</evidence>
<evidence type="ECO:0000256" key="4">
    <source>
        <dbReference type="ARBA" id="ARBA00034320"/>
    </source>
</evidence>
<dbReference type="GO" id="GO:0005737">
    <property type="term" value="C:cytoplasm"/>
    <property type="evidence" value="ECO:0007669"/>
    <property type="project" value="TreeGrafter"/>
</dbReference>
<dbReference type="InterPro" id="IPR036627">
    <property type="entry name" value="CobW-likC_sf"/>
</dbReference>
<sequence>MSSNTMIPVTILTGFLGAGKTTLLNRILKAQHGHRIAVIENEFGPEGVDNDLLVREEGEQIVEMNNGCVCCSVRGDLVRILDELAAKRRTGKLNFDRVVIETTGMANPGPVCQTFFMDDSVAESYLLDGVVTVVDAKHGGQTLDEQAEAQAQVGFADRILLSKTDLVTPEEVAAIKARLVSINPRAPVKPVAFGDADVSDVLDIKGFNLNAILDIDPDFLAGLHEHSHEGDVSAFAFTSDKAFDGAKLDEFLSSIVQVFGESLLRYKGVLFIKGMDRRVIFQGVHMMMGSDMGKAWGKDKRSNKMVFIGRKLPRDVILKGLEQCLVS</sequence>
<evidence type="ECO:0000313" key="8">
    <source>
        <dbReference type="Proteomes" id="UP000675920"/>
    </source>
</evidence>
<dbReference type="CDD" id="cd03112">
    <property type="entry name" value="CobW-like"/>
    <property type="match status" value="1"/>
</dbReference>
<dbReference type="RefSeq" id="WP_034412103.1">
    <property type="nucleotide sequence ID" value="NZ_AXWS01000019.1"/>
</dbReference>
<dbReference type="InterPro" id="IPR003495">
    <property type="entry name" value="CobW/HypB/UreG_nucleotide-bd"/>
</dbReference>
<dbReference type="Pfam" id="PF07683">
    <property type="entry name" value="CobW_C"/>
    <property type="match status" value="1"/>
</dbReference>
<reference evidence="9" key="3">
    <citation type="submission" date="2025-08" db="UniProtKB">
        <authorList>
            <consortium name="RefSeq"/>
        </authorList>
    </citation>
    <scope>IDENTIFICATION</scope>
</reference>
<comment type="function">
    <text evidence="5">Zinc chaperone that directly transfers zinc cofactor to target proteins, thereby activating them. Zinc is transferred from the CXCC motif in the GTPase domain to the zinc binding site in target proteins in a process requiring GTP hydrolysis.</text>
</comment>